<feature type="transmembrane region" description="Helical" evidence="1">
    <location>
        <begin position="82"/>
        <end position="101"/>
    </location>
</feature>
<feature type="transmembrane region" description="Helical" evidence="1">
    <location>
        <begin position="107"/>
        <end position="132"/>
    </location>
</feature>
<feature type="transmembrane region" description="Helical" evidence="1">
    <location>
        <begin position="531"/>
        <end position="552"/>
    </location>
</feature>
<protein>
    <submittedName>
        <fullName evidence="3">DctM-like transporters</fullName>
    </submittedName>
</protein>
<gene>
    <name evidence="3" type="ORF">BN997_00684</name>
</gene>
<feature type="transmembrane region" description="Helical" evidence="1">
    <location>
        <begin position="439"/>
        <end position="465"/>
    </location>
</feature>
<proteinExistence type="predicted"/>
<keyword evidence="1" id="KW-0812">Transmembrane</keyword>
<dbReference type="STRING" id="545501.BN997_00684"/>
<dbReference type="InterPro" id="IPR011853">
    <property type="entry name" value="TRAP_DctM-Dct_fused"/>
</dbReference>
<feature type="transmembrane region" description="Helical" evidence="1">
    <location>
        <begin position="28"/>
        <end position="46"/>
    </location>
</feature>
<dbReference type="EMBL" id="CDGG01000001">
    <property type="protein sequence ID" value="CEI80874.1"/>
    <property type="molecule type" value="Genomic_DNA"/>
</dbReference>
<evidence type="ECO:0000256" key="1">
    <source>
        <dbReference type="SAM" id="Phobius"/>
    </source>
</evidence>
<dbReference type="Pfam" id="PF06808">
    <property type="entry name" value="DctM"/>
    <property type="match status" value="1"/>
</dbReference>
<feature type="transmembrane region" description="Helical" evidence="1">
    <location>
        <begin position="139"/>
        <end position="162"/>
    </location>
</feature>
<name>A0A0A1MM46_9BACI</name>
<dbReference type="Proteomes" id="UP000040453">
    <property type="component" value="Unassembled WGS sequence"/>
</dbReference>
<dbReference type="OrthoDB" id="9759894at2"/>
<feature type="transmembrane region" description="Helical" evidence="1">
    <location>
        <begin position="497"/>
        <end position="519"/>
    </location>
</feature>
<evidence type="ECO:0000313" key="4">
    <source>
        <dbReference type="Proteomes" id="UP000040453"/>
    </source>
</evidence>
<dbReference type="InterPro" id="IPR010656">
    <property type="entry name" value="DctM"/>
</dbReference>
<dbReference type="PANTHER" id="PTHR43849">
    <property type="entry name" value="BLL3936 PROTEIN"/>
    <property type="match status" value="1"/>
</dbReference>
<feature type="transmembrane region" description="Helical" evidence="1">
    <location>
        <begin position="564"/>
        <end position="586"/>
    </location>
</feature>
<feature type="transmembrane region" description="Helical" evidence="1">
    <location>
        <begin position="182"/>
        <end position="205"/>
    </location>
</feature>
<keyword evidence="4" id="KW-1185">Reference proteome</keyword>
<feature type="transmembrane region" description="Helical" evidence="1">
    <location>
        <begin position="349"/>
        <end position="369"/>
    </location>
</feature>
<reference evidence="3 4" key="1">
    <citation type="submission" date="2014-11" db="EMBL/GenBank/DDBJ databases">
        <authorList>
            <person name="Urmite Genomes Urmite Genomes"/>
        </authorList>
    </citation>
    <scope>NUCLEOTIDE SEQUENCE [LARGE SCALE GENOMIC DNA]</scope>
    <source>
        <strain evidence="3 4">Oc5</strain>
    </source>
</reference>
<dbReference type="PANTHER" id="PTHR43849:SF2">
    <property type="entry name" value="BLL3936 PROTEIN"/>
    <property type="match status" value="1"/>
</dbReference>
<accession>A0A0A1MM46</accession>
<dbReference type="RefSeq" id="WP_042529662.1">
    <property type="nucleotide sequence ID" value="NZ_CDGG01000001.1"/>
</dbReference>
<keyword evidence="1" id="KW-0472">Membrane</keyword>
<keyword evidence="1" id="KW-1133">Transmembrane helix</keyword>
<feature type="domain" description="TRAP C4-dicarboxylate transport system permease DctM subunit" evidence="2">
    <location>
        <begin position="128"/>
        <end position="563"/>
    </location>
</feature>
<feature type="transmembrane region" description="Helical" evidence="1">
    <location>
        <begin position="472"/>
        <end position="491"/>
    </location>
</feature>
<sequence length="646" mass="68637">MSNNSKPENTEVEVKSTKRSLKGYQLKVFITIASFMSLFHLFVLGFYPITPWVLYTVHVGLGAILVFLVYPFKKSTKSESVTIVDMLLILSVIFAGTYLILEMDQLIYRIGVAPTNLDLIVSILLIGVVLEITRRTTGLILPILAILFILYSYFGAYFPGILEHRGYGWDRVLSYLISLEGIFSVPIGASASFVFLFILFGAFLAESGGSKFFINFAIGATGGKRGGPAKAAVLSSALFGSVSGNSVANVVSTGVFTIPLMKKIGYSPRYAGAIESVASTGGQIMPPILGSAAFIMAQLVGVAYLDIVAASVIPALLYFVTVIIIIDLQAAKLGLKGMPSHMLPNLKQIIIKEGYLFIPLLVLIFVMTVLKASPIKAAIWAIASIIVVTIWRKKTRLGPKRIIKSLSNGADSALGMIAACATAGIIIGVLNLTGAGLKFASLIISFSGGHLSIALVLTMCATIILGMGLPTTAAYLITAAVVAPALIQMGVDPIGAHMFVFYFACLSAFTPPVALAAYAAAGISQAKPMQVAMTAMKVGIVAFIIPFVFVYGPAILLNGSVMEIILATITALAGAFMLASAVEGWFLAAKASIVVRILLISSALMMIIPGILTDIIGIAIVVLAVFYQIIVKKKRTHIKQEEENAI</sequence>
<organism evidence="3 4">
    <name type="scientific">Oceanobacillus oncorhynchi</name>
    <dbReference type="NCBI Taxonomy" id="545501"/>
    <lineage>
        <taxon>Bacteria</taxon>
        <taxon>Bacillati</taxon>
        <taxon>Bacillota</taxon>
        <taxon>Bacilli</taxon>
        <taxon>Bacillales</taxon>
        <taxon>Bacillaceae</taxon>
        <taxon>Oceanobacillus</taxon>
    </lineage>
</organism>
<feature type="transmembrane region" description="Helical" evidence="1">
    <location>
        <begin position="375"/>
        <end position="392"/>
    </location>
</feature>
<evidence type="ECO:0000259" key="2">
    <source>
        <dbReference type="Pfam" id="PF06808"/>
    </source>
</evidence>
<evidence type="ECO:0000313" key="3">
    <source>
        <dbReference type="EMBL" id="CEI80874.1"/>
    </source>
</evidence>
<feature type="transmembrane region" description="Helical" evidence="1">
    <location>
        <begin position="413"/>
        <end position="433"/>
    </location>
</feature>
<dbReference type="NCBIfam" id="TIGR02123">
    <property type="entry name" value="TRAP_fused"/>
    <property type="match status" value="1"/>
</dbReference>
<feature type="transmembrane region" description="Helical" evidence="1">
    <location>
        <begin position="307"/>
        <end position="328"/>
    </location>
</feature>
<feature type="transmembrane region" description="Helical" evidence="1">
    <location>
        <begin position="52"/>
        <end position="70"/>
    </location>
</feature>
<dbReference type="AlphaFoldDB" id="A0A0A1MM46"/>
<feature type="transmembrane region" description="Helical" evidence="1">
    <location>
        <begin position="615"/>
        <end position="631"/>
    </location>
</feature>